<keyword evidence="3 8" id="KW-0597">Phosphoprotein</keyword>
<dbReference type="Pfam" id="PF00072">
    <property type="entry name" value="Response_reg"/>
    <property type="match status" value="1"/>
</dbReference>
<dbReference type="PANTHER" id="PTHR42713:SF3">
    <property type="entry name" value="TRANSCRIPTIONAL REGULATORY PROTEIN HPTR"/>
    <property type="match status" value="1"/>
</dbReference>
<dbReference type="InterPro" id="IPR018060">
    <property type="entry name" value="HTH_AraC"/>
</dbReference>
<comment type="caution">
    <text evidence="11">The sequence shown here is derived from an EMBL/GenBank/DDBJ whole genome shotgun (WGS) entry which is preliminary data.</text>
</comment>
<dbReference type="SMART" id="SM00342">
    <property type="entry name" value="HTH_ARAC"/>
    <property type="match status" value="1"/>
</dbReference>
<evidence type="ECO:0000256" key="8">
    <source>
        <dbReference type="PROSITE-ProRule" id="PRU00169"/>
    </source>
</evidence>
<dbReference type="Gene3D" id="1.10.10.60">
    <property type="entry name" value="Homeodomain-like"/>
    <property type="match status" value="2"/>
</dbReference>
<evidence type="ECO:0000256" key="2">
    <source>
        <dbReference type="ARBA" id="ARBA00022490"/>
    </source>
</evidence>
<dbReference type="GO" id="GO:0043565">
    <property type="term" value="F:sequence-specific DNA binding"/>
    <property type="evidence" value="ECO:0007669"/>
    <property type="project" value="InterPro"/>
</dbReference>
<evidence type="ECO:0000259" key="9">
    <source>
        <dbReference type="PROSITE" id="PS01124"/>
    </source>
</evidence>
<keyword evidence="7" id="KW-0804">Transcription</keyword>
<keyword evidence="4" id="KW-0902">Two-component regulatory system</keyword>
<evidence type="ECO:0000313" key="11">
    <source>
        <dbReference type="EMBL" id="MBB6513510.1"/>
    </source>
</evidence>
<evidence type="ECO:0000256" key="7">
    <source>
        <dbReference type="ARBA" id="ARBA00023163"/>
    </source>
</evidence>
<dbReference type="Pfam" id="PF12833">
    <property type="entry name" value="HTH_18"/>
    <property type="match status" value="1"/>
</dbReference>
<dbReference type="EMBL" id="JACHON010000013">
    <property type="protein sequence ID" value="MBB6513510.1"/>
    <property type="molecule type" value="Genomic_DNA"/>
</dbReference>
<dbReference type="PROSITE" id="PS01124">
    <property type="entry name" value="HTH_ARAC_FAMILY_2"/>
    <property type="match status" value="1"/>
</dbReference>
<dbReference type="InterPro" id="IPR018062">
    <property type="entry name" value="HTH_AraC-typ_CS"/>
</dbReference>
<dbReference type="GO" id="GO:0003700">
    <property type="term" value="F:DNA-binding transcription factor activity"/>
    <property type="evidence" value="ECO:0007669"/>
    <property type="project" value="InterPro"/>
</dbReference>
<comment type="subcellular location">
    <subcellularLocation>
        <location evidence="1">Cytoplasm</location>
    </subcellularLocation>
</comment>
<dbReference type="AlphaFoldDB" id="A0A841RH71"/>
<dbReference type="PROSITE" id="PS50110">
    <property type="entry name" value="RESPONSE_REGULATORY"/>
    <property type="match status" value="1"/>
</dbReference>
<dbReference type="SMART" id="SM00448">
    <property type="entry name" value="REC"/>
    <property type="match status" value="1"/>
</dbReference>
<keyword evidence="6" id="KW-0238">DNA-binding</keyword>
<reference evidence="11 12" key="1">
    <citation type="submission" date="2020-08" db="EMBL/GenBank/DDBJ databases">
        <title>Genomic Encyclopedia of Type Strains, Phase IV (KMG-IV): sequencing the most valuable type-strain genomes for metagenomic binning, comparative biology and taxonomic classification.</title>
        <authorList>
            <person name="Goeker M."/>
        </authorList>
    </citation>
    <scope>NUCLEOTIDE SEQUENCE [LARGE SCALE GENOMIC DNA]</scope>
    <source>
        <strain evidence="11 12">DSM 11805</strain>
    </source>
</reference>
<dbReference type="InterPro" id="IPR001789">
    <property type="entry name" value="Sig_transdc_resp-reg_receiver"/>
</dbReference>
<organism evidence="11 12">
    <name type="scientific">Gracilibacillus halotolerans</name>
    <dbReference type="NCBI Taxonomy" id="74386"/>
    <lineage>
        <taxon>Bacteria</taxon>
        <taxon>Bacillati</taxon>
        <taxon>Bacillota</taxon>
        <taxon>Bacilli</taxon>
        <taxon>Bacillales</taxon>
        <taxon>Bacillaceae</taxon>
        <taxon>Gracilibacillus</taxon>
    </lineage>
</organism>
<dbReference type="GO" id="GO:0000160">
    <property type="term" value="P:phosphorelay signal transduction system"/>
    <property type="evidence" value="ECO:0007669"/>
    <property type="project" value="UniProtKB-KW"/>
</dbReference>
<dbReference type="GO" id="GO:0005737">
    <property type="term" value="C:cytoplasm"/>
    <property type="evidence" value="ECO:0007669"/>
    <property type="project" value="UniProtKB-SubCell"/>
</dbReference>
<name>A0A841RH71_9BACI</name>
<feature type="domain" description="Response regulatory" evidence="10">
    <location>
        <begin position="3"/>
        <end position="120"/>
    </location>
</feature>
<dbReference type="Gene3D" id="3.40.50.2300">
    <property type="match status" value="1"/>
</dbReference>
<protein>
    <submittedName>
        <fullName evidence="11">Two-component system response regulator YesN</fullName>
    </submittedName>
</protein>
<dbReference type="InterPro" id="IPR051552">
    <property type="entry name" value="HptR"/>
</dbReference>
<gene>
    <name evidence="11" type="ORF">GGQ92_002322</name>
</gene>
<proteinExistence type="predicted"/>
<dbReference type="PROSITE" id="PS00041">
    <property type="entry name" value="HTH_ARAC_FAMILY_1"/>
    <property type="match status" value="1"/>
</dbReference>
<accession>A0A841RH71</accession>
<dbReference type="InterPro" id="IPR011006">
    <property type="entry name" value="CheY-like_superfamily"/>
</dbReference>
<dbReference type="SUPFAM" id="SSF46689">
    <property type="entry name" value="Homeodomain-like"/>
    <property type="match status" value="1"/>
</dbReference>
<evidence type="ECO:0000256" key="4">
    <source>
        <dbReference type="ARBA" id="ARBA00023012"/>
    </source>
</evidence>
<keyword evidence="5" id="KW-0805">Transcription regulation</keyword>
<evidence type="ECO:0000256" key="1">
    <source>
        <dbReference type="ARBA" id="ARBA00004496"/>
    </source>
</evidence>
<keyword evidence="2" id="KW-0963">Cytoplasm</keyword>
<feature type="modified residue" description="4-aspartylphosphate" evidence="8">
    <location>
        <position position="55"/>
    </location>
</feature>
<evidence type="ECO:0000313" key="12">
    <source>
        <dbReference type="Proteomes" id="UP000572212"/>
    </source>
</evidence>
<dbReference type="RefSeq" id="WP_184248823.1">
    <property type="nucleotide sequence ID" value="NZ_BAAACU010000005.1"/>
</dbReference>
<evidence type="ECO:0000256" key="6">
    <source>
        <dbReference type="ARBA" id="ARBA00023125"/>
    </source>
</evidence>
<dbReference type="Proteomes" id="UP000572212">
    <property type="component" value="Unassembled WGS sequence"/>
</dbReference>
<feature type="domain" description="HTH araC/xylS-type" evidence="9">
    <location>
        <begin position="404"/>
        <end position="501"/>
    </location>
</feature>
<dbReference type="CDD" id="cd17536">
    <property type="entry name" value="REC_YesN-like"/>
    <property type="match status" value="1"/>
</dbReference>
<evidence type="ECO:0000256" key="5">
    <source>
        <dbReference type="ARBA" id="ARBA00023015"/>
    </source>
</evidence>
<evidence type="ECO:0000259" key="10">
    <source>
        <dbReference type="PROSITE" id="PS50110"/>
    </source>
</evidence>
<sequence>MYKVIVVDDERRTRIGITTIIDWKQSGFKIVDTAANGFDALTKYEEHIPDLFIVDIKMPGMNGMELVERLKEKNKHIKIIFLSGFAEFEYAQQAIRFQAAGYLLKPLEEGELMKLLAKVKGELDKERQVSQTIKWKVEEENNRLIATTLKGTITEEAKQFFQYHLDWNRYTLLLIKIANLHEVDTTSVVHELRLICNEEGIVFHCEGNYGLMTNYELTSRRWTELCRKVKNIMDKSGLIFCCAISTSANTIQDIPKSYQEAEYLLEDSFYYEKEFITIDTSSWCERKMDHSHSVGFMKDKLAYATELSDKGSISKTVEEMIILYAKQRVSSTVVKKQISQMLLEITDRLSDMYPGVKCQFKRNQLNSGRLLTILQAKDIIPFATEYLVELARCINQDNQQLIVKKMKHFIENHYHENIRLSMLADLLNYHKGYLGKIFKDNTGEYFNTYVDKLRISKSKILLKQGYKVYEVAVLVGYHNADYFYNKFKKYESVSPSKYRKNHMSIQDRKGETAIN</sequence>
<dbReference type="SUPFAM" id="SSF52172">
    <property type="entry name" value="CheY-like"/>
    <property type="match status" value="1"/>
</dbReference>
<dbReference type="InterPro" id="IPR009057">
    <property type="entry name" value="Homeodomain-like_sf"/>
</dbReference>
<dbReference type="PANTHER" id="PTHR42713">
    <property type="entry name" value="HISTIDINE KINASE-RELATED"/>
    <property type="match status" value="1"/>
</dbReference>
<evidence type="ECO:0000256" key="3">
    <source>
        <dbReference type="ARBA" id="ARBA00022553"/>
    </source>
</evidence>
<keyword evidence="12" id="KW-1185">Reference proteome</keyword>